<dbReference type="Pfam" id="PF11905">
    <property type="entry name" value="DUF3425"/>
    <property type="match status" value="1"/>
</dbReference>
<gene>
    <name evidence="2" type="ORF">EKO27_g6637</name>
</gene>
<dbReference type="PANTHER" id="PTHR38116">
    <property type="entry name" value="CHROMOSOME 7, WHOLE GENOME SHOTGUN SEQUENCE"/>
    <property type="match status" value="1"/>
</dbReference>
<dbReference type="EMBL" id="RYZI01000198">
    <property type="protein sequence ID" value="RWA08481.1"/>
    <property type="molecule type" value="Genomic_DNA"/>
</dbReference>
<name>A0A439D2J8_9PEZI</name>
<evidence type="ECO:0008006" key="4">
    <source>
        <dbReference type="Google" id="ProtNLM"/>
    </source>
</evidence>
<feature type="transmembrane region" description="Helical" evidence="1">
    <location>
        <begin position="167"/>
        <end position="188"/>
    </location>
</feature>
<sequence>MESTVVASRASKRRAQNAAAQRIYRAKQKQKMQRLEALTIAAMTSTDPAFTEDALHISRHGDQESALPRQLPASLGETLAGPSTGQLHEGAVYAPDDAGLSLFSRVHALLHSFTPRERQTYHIIIMRERFTLRDVIKYGLIRLGYAMNSHLFESAQHASTRAWMKQVVAVVGNVDIIAVLAAGIKLLASFPLPSTLLDGDDDDEIFRRIIFAPQSSALANRITLTTISLGSAFFANAMLLGIPLSDMMADENVPMQPQALQCTKPDLLPTPAQLAIPHHPSFDVIPWPAFRSNICIALAQNPPLIDDEELCLDLMNDGVRCWGSTAGDSLHGRGQGAPWDQRSWEATPWFLEKWEVLTDGRNGDMWRNSEWWRAMRS</sequence>
<keyword evidence="1" id="KW-0812">Transmembrane</keyword>
<keyword evidence="3" id="KW-1185">Reference proteome</keyword>
<dbReference type="STRING" id="363999.A0A439D2J8"/>
<evidence type="ECO:0000256" key="1">
    <source>
        <dbReference type="SAM" id="Phobius"/>
    </source>
</evidence>
<reference evidence="2 3" key="1">
    <citation type="submission" date="2018-12" db="EMBL/GenBank/DDBJ databases">
        <title>Draft genome sequence of Xylaria grammica IHI A82.</title>
        <authorList>
            <person name="Buettner E."/>
            <person name="Kellner H."/>
        </authorList>
    </citation>
    <scope>NUCLEOTIDE SEQUENCE [LARGE SCALE GENOMIC DNA]</scope>
    <source>
        <strain evidence="2 3">IHI A82</strain>
    </source>
</reference>
<keyword evidence="1" id="KW-1133">Transmembrane helix</keyword>
<evidence type="ECO:0000313" key="3">
    <source>
        <dbReference type="Proteomes" id="UP000286045"/>
    </source>
</evidence>
<dbReference type="Gene3D" id="1.20.5.170">
    <property type="match status" value="1"/>
</dbReference>
<dbReference type="InterPro" id="IPR021833">
    <property type="entry name" value="DUF3425"/>
</dbReference>
<keyword evidence="1" id="KW-0472">Membrane</keyword>
<dbReference type="PANTHER" id="PTHR38116:SF5">
    <property type="entry name" value="BZIP DOMAIN-CONTAINING PROTEIN"/>
    <property type="match status" value="1"/>
</dbReference>
<protein>
    <recommendedName>
        <fullName evidence="4">BZIP domain-containing protein</fullName>
    </recommendedName>
</protein>
<feature type="transmembrane region" description="Helical" evidence="1">
    <location>
        <begin position="222"/>
        <end position="242"/>
    </location>
</feature>
<comment type="caution">
    <text evidence="2">The sequence shown here is derived from an EMBL/GenBank/DDBJ whole genome shotgun (WGS) entry which is preliminary data.</text>
</comment>
<dbReference type="Proteomes" id="UP000286045">
    <property type="component" value="Unassembled WGS sequence"/>
</dbReference>
<accession>A0A439D2J8</accession>
<proteinExistence type="predicted"/>
<organism evidence="2 3">
    <name type="scientific">Xylaria grammica</name>
    <dbReference type="NCBI Taxonomy" id="363999"/>
    <lineage>
        <taxon>Eukaryota</taxon>
        <taxon>Fungi</taxon>
        <taxon>Dikarya</taxon>
        <taxon>Ascomycota</taxon>
        <taxon>Pezizomycotina</taxon>
        <taxon>Sordariomycetes</taxon>
        <taxon>Xylariomycetidae</taxon>
        <taxon>Xylariales</taxon>
        <taxon>Xylariaceae</taxon>
        <taxon>Xylaria</taxon>
    </lineage>
</organism>
<dbReference type="CDD" id="cd14688">
    <property type="entry name" value="bZIP_YAP"/>
    <property type="match status" value="1"/>
</dbReference>
<dbReference type="AlphaFoldDB" id="A0A439D2J8"/>
<evidence type="ECO:0000313" key="2">
    <source>
        <dbReference type="EMBL" id="RWA08481.1"/>
    </source>
</evidence>